<evidence type="ECO:0000256" key="12">
    <source>
        <dbReference type="PIRSR" id="PIRSR006621-2"/>
    </source>
</evidence>
<dbReference type="PANTHER" id="PTHR42907:SF1">
    <property type="entry name" value="FMN-LINKED OXIDOREDUCTASES SUPERFAMILY PROTEIN"/>
    <property type="match status" value="1"/>
</dbReference>
<evidence type="ECO:0000256" key="11">
    <source>
        <dbReference type="PIRSR" id="PIRSR006621-1"/>
    </source>
</evidence>
<evidence type="ECO:0000256" key="10">
    <source>
        <dbReference type="PIRNR" id="PIRNR006621"/>
    </source>
</evidence>
<feature type="binding site" evidence="9 12">
    <location>
        <position position="171"/>
    </location>
    <ligand>
        <name>FMN</name>
        <dbReference type="ChEBI" id="CHEBI:58210"/>
    </ligand>
</feature>
<accession>A0A9X3UGU9</accession>
<dbReference type="AlphaFoldDB" id="A0A9X3UGU9"/>
<feature type="site" description="Interacts with tRNA; defines subfamily-specific binding signature" evidence="9">
    <location>
        <position position="298"/>
    </location>
</feature>
<comment type="cofactor">
    <cofactor evidence="1 9 10 12">
        <name>FMN</name>
        <dbReference type="ChEBI" id="CHEBI:58210"/>
    </cofactor>
</comment>
<comment type="catalytic activity">
    <reaction evidence="9">
        <text>5,6-dihydrouridine(20a) in tRNA + NADP(+) = uridine(20a) in tRNA + NADPH + H(+)</text>
        <dbReference type="Rhea" id="RHEA:53344"/>
        <dbReference type="Rhea" id="RHEA-COMP:13535"/>
        <dbReference type="Rhea" id="RHEA-COMP:13536"/>
        <dbReference type="ChEBI" id="CHEBI:15378"/>
        <dbReference type="ChEBI" id="CHEBI:57783"/>
        <dbReference type="ChEBI" id="CHEBI:58349"/>
        <dbReference type="ChEBI" id="CHEBI:65315"/>
        <dbReference type="ChEBI" id="CHEBI:74443"/>
    </reaction>
</comment>
<feature type="binding site" evidence="9 12">
    <location>
        <position position="70"/>
    </location>
    <ligand>
        <name>FMN</name>
        <dbReference type="ChEBI" id="CHEBI:58210"/>
    </ligand>
</feature>
<keyword evidence="4 9" id="KW-0288">FMN</keyword>
<evidence type="ECO:0000256" key="9">
    <source>
        <dbReference type="HAMAP-Rule" id="MF_02041"/>
    </source>
</evidence>
<name>A0A9X3UGU9_9HYPH</name>
<organism evidence="14 15">
    <name type="scientific">Hoeflea prorocentri</name>
    <dbReference type="NCBI Taxonomy" id="1922333"/>
    <lineage>
        <taxon>Bacteria</taxon>
        <taxon>Pseudomonadati</taxon>
        <taxon>Pseudomonadota</taxon>
        <taxon>Alphaproteobacteria</taxon>
        <taxon>Hyphomicrobiales</taxon>
        <taxon>Rhizobiaceae</taxon>
        <taxon>Hoeflea</taxon>
    </lineage>
</organism>
<dbReference type="GO" id="GO:0050660">
    <property type="term" value="F:flavin adenine dinucleotide binding"/>
    <property type="evidence" value="ECO:0007669"/>
    <property type="project" value="InterPro"/>
</dbReference>
<keyword evidence="6 9" id="KW-0521">NADP</keyword>
<evidence type="ECO:0000256" key="4">
    <source>
        <dbReference type="ARBA" id="ARBA00022643"/>
    </source>
</evidence>
<comment type="similarity">
    <text evidence="9">Belongs to the Dus family. DusA subfamily.</text>
</comment>
<reference evidence="14" key="1">
    <citation type="submission" date="2022-11" db="EMBL/GenBank/DDBJ databases">
        <title>Draft genome sequence of Hoeflea poritis E7-10 and Hoeflea prorocentri PM5-8, separated from scleractinian coral Porites lutea and marine dinoflagellate.</title>
        <authorList>
            <person name="Zhang G."/>
            <person name="Wei Q."/>
            <person name="Cai L."/>
        </authorList>
    </citation>
    <scope>NUCLEOTIDE SEQUENCE</scope>
    <source>
        <strain evidence="14">PM5-8</strain>
    </source>
</reference>
<gene>
    <name evidence="9 14" type="primary">dusA</name>
    <name evidence="14" type="ORF">OQ273_05570</name>
</gene>
<keyword evidence="3 9" id="KW-0285">Flavoprotein</keyword>
<keyword evidence="2 9" id="KW-0820">tRNA-binding</keyword>
<dbReference type="HAMAP" id="MF_02041">
    <property type="entry name" value="DusA_subfam"/>
    <property type="match status" value="1"/>
</dbReference>
<keyword evidence="12" id="KW-0547">Nucleotide-binding</keyword>
<dbReference type="Gene3D" id="3.20.20.70">
    <property type="entry name" value="Aldolase class I"/>
    <property type="match status" value="1"/>
</dbReference>
<feature type="binding site" evidence="9 12">
    <location>
        <begin position="233"/>
        <end position="234"/>
    </location>
    <ligand>
        <name>FMN</name>
        <dbReference type="ChEBI" id="CHEBI:58210"/>
    </ligand>
</feature>
<comment type="catalytic activity">
    <reaction evidence="9">
        <text>5,6-dihydrouridine(20a) in tRNA + NAD(+) = uridine(20a) in tRNA + NADH + H(+)</text>
        <dbReference type="Rhea" id="RHEA:53348"/>
        <dbReference type="Rhea" id="RHEA-COMP:13535"/>
        <dbReference type="Rhea" id="RHEA-COMP:13536"/>
        <dbReference type="ChEBI" id="CHEBI:15378"/>
        <dbReference type="ChEBI" id="CHEBI:57540"/>
        <dbReference type="ChEBI" id="CHEBI:57945"/>
        <dbReference type="ChEBI" id="CHEBI:65315"/>
        <dbReference type="ChEBI" id="CHEBI:74443"/>
    </reaction>
</comment>
<feature type="site" description="Interacts with tRNA" evidence="9">
    <location>
        <position position="97"/>
    </location>
</feature>
<feature type="site" description="Interacts with tRNA; defines subfamily-specific binding signature" evidence="9">
    <location>
        <position position="301"/>
    </location>
</feature>
<dbReference type="Pfam" id="PF01207">
    <property type="entry name" value="Dus"/>
    <property type="match status" value="1"/>
</dbReference>
<dbReference type="InterPro" id="IPR035587">
    <property type="entry name" value="DUS-like_FMN-bd"/>
</dbReference>
<evidence type="ECO:0000256" key="6">
    <source>
        <dbReference type="ARBA" id="ARBA00022857"/>
    </source>
</evidence>
<evidence type="ECO:0000259" key="13">
    <source>
        <dbReference type="Pfam" id="PF01207"/>
    </source>
</evidence>
<comment type="caution">
    <text evidence="14">The sequence shown here is derived from an EMBL/GenBank/DDBJ whole genome shotgun (WGS) entry which is preliminary data.</text>
</comment>
<dbReference type="Gene3D" id="1.20.120.1460">
    <property type="match status" value="1"/>
</dbReference>
<feature type="binding site" evidence="9 12">
    <location>
        <position position="139"/>
    </location>
    <ligand>
        <name>FMN</name>
        <dbReference type="ChEBI" id="CHEBI:58210"/>
    </ligand>
</feature>
<comment type="catalytic activity">
    <reaction evidence="9">
        <text>5,6-dihydrouridine(20) in tRNA + NADP(+) = uridine(20) in tRNA + NADPH + H(+)</text>
        <dbReference type="Rhea" id="RHEA:53336"/>
        <dbReference type="Rhea" id="RHEA-COMP:13533"/>
        <dbReference type="Rhea" id="RHEA-COMP:13534"/>
        <dbReference type="ChEBI" id="CHEBI:15378"/>
        <dbReference type="ChEBI" id="CHEBI:57783"/>
        <dbReference type="ChEBI" id="CHEBI:58349"/>
        <dbReference type="ChEBI" id="CHEBI:65315"/>
        <dbReference type="ChEBI" id="CHEBI:74443"/>
        <dbReference type="EC" id="1.3.1.91"/>
    </reaction>
</comment>
<dbReference type="InterPro" id="IPR004653">
    <property type="entry name" value="DusA"/>
</dbReference>
<feature type="binding site" evidence="9 12">
    <location>
        <begin position="17"/>
        <end position="19"/>
    </location>
    <ligand>
        <name>FMN</name>
        <dbReference type="ChEBI" id="CHEBI:58210"/>
    </ligand>
</feature>
<evidence type="ECO:0000256" key="7">
    <source>
        <dbReference type="ARBA" id="ARBA00022884"/>
    </source>
</evidence>
<evidence type="ECO:0000256" key="1">
    <source>
        <dbReference type="ARBA" id="ARBA00001917"/>
    </source>
</evidence>
<dbReference type="SUPFAM" id="SSF51395">
    <property type="entry name" value="FMN-linked oxidoreductases"/>
    <property type="match status" value="1"/>
</dbReference>
<dbReference type="EC" id="1.3.1.91" evidence="9"/>
<dbReference type="PROSITE" id="PS01136">
    <property type="entry name" value="UPF0034"/>
    <property type="match status" value="1"/>
</dbReference>
<feature type="active site" description="Proton donor" evidence="9 11">
    <location>
        <position position="100"/>
    </location>
</feature>
<dbReference type="InterPro" id="IPR001269">
    <property type="entry name" value="DUS_fam"/>
</dbReference>
<evidence type="ECO:0000256" key="5">
    <source>
        <dbReference type="ARBA" id="ARBA00022694"/>
    </source>
</evidence>
<dbReference type="PIRSF" id="PIRSF006621">
    <property type="entry name" value="Dus"/>
    <property type="match status" value="1"/>
</dbReference>
<comment type="similarity">
    <text evidence="10">Belongs to the dus family.</text>
</comment>
<keyword evidence="15" id="KW-1185">Reference proteome</keyword>
<comment type="catalytic activity">
    <reaction evidence="9">
        <text>5,6-dihydrouridine(20) in tRNA + NAD(+) = uridine(20) in tRNA + NADH + H(+)</text>
        <dbReference type="Rhea" id="RHEA:53340"/>
        <dbReference type="Rhea" id="RHEA-COMP:13533"/>
        <dbReference type="Rhea" id="RHEA-COMP:13534"/>
        <dbReference type="ChEBI" id="CHEBI:15378"/>
        <dbReference type="ChEBI" id="CHEBI:57540"/>
        <dbReference type="ChEBI" id="CHEBI:57945"/>
        <dbReference type="ChEBI" id="CHEBI:65315"/>
        <dbReference type="ChEBI" id="CHEBI:74443"/>
        <dbReference type="EC" id="1.3.1.91"/>
    </reaction>
</comment>
<dbReference type="InterPro" id="IPR018517">
    <property type="entry name" value="tRNA_hU_synthase_CS"/>
</dbReference>
<sequence length="333" mass="36838">MYHKYLKNKEKIFAVAPMMDWTDRHCRFLHRLLTRRALLYTEMVVADAVIRGNREKIIGFDPAEHPVALQLGGCEPEKLAAASRIVADEGYDEINLNVGCPSDRVKSGRFGACLMREPQLVADCVSAMKGAVKIPVTVKCRLGVDDQDPEEALDAMADAVFGSGADALWVHARKAWLQGLSPKENRDIPPLDYDQVFRLKRRFPSRFIGINGGIEDLNHAKALLPNVDGVMLGRAAYHNAGLLADVDREFFGQDSEVDWANVRDAMMEHAGRHIASGGRLIHVTRHMVGLFHGQPGARRFRQILSGGAGREDADPELIAEAFACVRLPEPLVA</sequence>
<dbReference type="NCBIfam" id="TIGR00742">
    <property type="entry name" value="yjbN"/>
    <property type="match status" value="1"/>
</dbReference>
<dbReference type="GO" id="GO:0102264">
    <property type="term" value="F:tRNA-dihydrouridine20 synthase activity"/>
    <property type="evidence" value="ECO:0007669"/>
    <property type="project" value="UniProtKB-EC"/>
</dbReference>
<keyword evidence="8 9" id="KW-0560">Oxidoreductase</keyword>
<dbReference type="GO" id="GO:0000049">
    <property type="term" value="F:tRNA binding"/>
    <property type="evidence" value="ECO:0007669"/>
    <property type="project" value="UniProtKB-UniRule"/>
</dbReference>
<comment type="function">
    <text evidence="9">Catalyzes the synthesis of 5,6-dihydrouridine (D), a modified base found in the D-loop of most tRNAs, via the reduction of the C5-C6 double bond in target uridines. Specifically modifies U20 and U20a in tRNAs.</text>
</comment>
<dbReference type="PANTHER" id="PTHR42907">
    <property type="entry name" value="FMN-LINKED OXIDOREDUCTASES SUPERFAMILY PROTEIN"/>
    <property type="match status" value="1"/>
</dbReference>
<dbReference type="EMBL" id="JAPJZI010000001">
    <property type="protein sequence ID" value="MDA5398040.1"/>
    <property type="molecule type" value="Genomic_DNA"/>
</dbReference>
<evidence type="ECO:0000313" key="15">
    <source>
        <dbReference type="Proteomes" id="UP001151234"/>
    </source>
</evidence>
<evidence type="ECO:0000256" key="8">
    <source>
        <dbReference type="ARBA" id="ARBA00023002"/>
    </source>
</evidence>
<feature type="domain" description="DUS-like FMN-binding" evidence="13">
    <location>
        <begin position="15"/>
        <end position="317"/>
    </location>
</feature>
<feature type="site" description="Interacts with tRNA; defines subfamily-specific binding signature" evidence="9">
    <location>
        <position position="183"/>
    </location>
</feature>
<dbReference type="Proteomes" id="UP001151234">
    <property type="component" value="Unassembled WGS sequence"/>
</dbReference>
<evidence type="ECO:0000256" key="2">
    <source>
        <dbReference type="ARBA" id="ARBA00022555"/>
    </source>
</evidence>
<protein>
    <recommendedName>
        <fullName evidence="9">tRNA-dihydrouridine(20/20a) synthase</fullName>
        <ecNumber evidence="9">1.3.1.91</ecNumber>
    </recommendedName>
    <alternativeName>
        <fullName evidence="9">U20-specific dihydrouridine synthase</fullName>
        <shortName evidence="9">U20-specific Dus</shortName>
    </alternativeName>
    <alternativeName>
        <fullName evidence="9">tRNA-dihydrouridine synthase A</fullName>
    </alternativeName>
</protein>
<dbReference type="CDD" id="cd02801">
    <property type="entry name" value="DUS_like_FMN"/>
    <property type="match status" value="1"/>
</dbReference>
<dbReference type="GO" id="GO:0010181">
    <property type="term" value="F:FMN binding"/>
    <property type="evidence" value="ECO:0007669"/>
    <property type="project" value="UniProtKB-UniRule"/>
</dbReference>
<evidence type="ECO:0000256" key="3">
    <source>
        <dbReference type="ARBA" id="ARBA00022630"/>
    </source>
</evidence>
<dbReference type="NCBIfam" id="NF008774">
    <property type="entry name" value="PRK11815.1"/>
    <property type="match status" value="1"/>
</dbReference>
<feature type="binding site" evidence="9 12">
    <location>
        <begin position="211"/>
        <end position="213"/>
    </location>
    <ligand>
        <name>FMN</name>
        <dbReference type="ChEBI" id="CHEBI:58210"/>
    </ligand>
</feature>
<dbReference type="InterPro" id="IPR013785">
    <property type="entry name" value="Aldolase_TIM"/>
</dbReference>
<proteinExistence type="inferred from homology"/>
<feature type="site" description="Interacts with tRNA" evidence="9">
    <location>
        <position position="186"/>
    </location>
</feature>
<evidence type="ECO:0000313" key="14">
    <source>
        <dbReference type="EMBL" id="MDA5398040.1"/>
    </source>
</evidence>
<keyword evidence="7 9" id="KW-0694">RNA-binding</keyword>
<dbReference type="RefSeq" id="WP_267989482.1">
    <property type="nucleotide sequence ID" value="NZ_JAPJZI010000001.1"/>
</dbReference>
<keyword evidence="5 9" id="KW-0819">tRNA processing</keyword>